<dbReference type="PIRSF" id="PIRSF007580">
    <property type="entry name" value="UCP07580"/>
    <property type="match status" value="1"/>
</dbReference>
<name>A0A5Q5BL36_MYCSS</name>
<feature type="transmembrane region" description="Helical" evidence="1">
    <location>
        <begin position="208"/>
        <end position="228"/>
    </location>
</feature>
<reference evidence="2" key="1">
    <citation type="submission" date="2006-06" db="EMBL/GenBank/DDBJ databases">
        <title>Complete sequence of chromosome of Mycobacterium sp. MCS.</title>
        <authorList>
            <consortium name="US DOE Joint Genome Institute"/>
            <person name="Copeland A."/>
            <person name="Lucas S."/>
            <person name="Lapidus A."/>
            <person name="Barry K."/>
            <person name="Detter J.C."/>
            <person name="Glavina del Rio T."/>
            <person name="Hammon N."/>
            <person name="Israni S."/>
            <person name="Dalin E."/>
            <person name="Tice H."/>
            <person name="Pitluck S."/>
            <person name="Martinez M."/>
            <person name="Schmutz J."/>
            <person name="Larimer F."/>
            <person name="Land M."/>
            <person name="Hauser L."/>
            <person name="Kyrpides N."/>
            <person name="Kim E."/>
            <person name="Miller C.D."/>
            <person name="Hughes J.E."/>
            <person name="Anderson A.J."/>
            <person name="Sims R.C."/>
            <person name="Richardson P."/>
        </authorList>
    </citation>
    <scope>NUCLEOTIDE SEQUENCE [LARGE SCALE GENOMIC DNA]</scope>
    <source>
        <strain evidence="2">MCS</strain>
    </source>
</reference>
<dbReference type="AlphaFoldDB" id="A0A5Q5BL36"/>
<organism evidence="2">
    <name type="scientific">Mycobacterium sp. (strain MCS)</name>
    <dbReference type="NCBI Taxonomy" id="164756"/>
    <lineage>
        <taxon>Bacteria</taxon>
        <taxon>Bacillati</taxon>
        <taxon>Actinomycetota</taxon>
        <taxon>Actinomycetes</taxon>
        <taxon>Mycobacteriales</taxon>
        <taxon>Mycobacteriaceae</taxon>
        <taxon>Mycobacterium</taxon>
    </lineage>
</organism>
<sequence length="299" mass="34215">MLRPRRFDVEVDPGPVQIQARRVAFDVTGSDLHWIPGHPVGSNVVSLLNIVLPAAERWFVDTFNEALPLVRDPRLAEDMRGFIGQEATHADVHEQVLHDYLETHGIDPKPVLDQIEYVFGRMLAPGTSTDPKRRLNHLCDRLWLIAAIEHYTAVMGDFALNCAWDDFGADPTMVDLFRWHGSEEVEHRSVAHDVAVYFHDSYLDRIRAMSIAVVMIFVFFQRAAWYLVKRDPNTDIGWWRFNRLRMRDSKLGLLPRYRKLFGANTLMYFRPGFSPEEMGSTAQAVAYLASSPAARAAHL</sequence>
<gene>
    <name evidence="2" type="ordered locus">Mmcs_2874</name>
</gene>
<evidence type="ECO:0000313" key="2">
    <source>
        <dbReference type="EMBL" id="ABG08981.1"/>
    </source>
</evidence>
<evidence type="ECO:0008006" key="3">
    <source>
        <dbReference type="Google" id="ProtNLM"/>
    </source>
</evidence>
<dbReference type="PANTHER" id="PTHR39456:SF1">
    <property type="entry name" value="METAL-DEPENDENT HYDROLASE"/>
    <property type="match status" value="1"/>
</dbReference>
<proteinExistence type="predicted"/>
<dbReference type="Pfam" id="PF10118">
    <property type="entry name" value="Metal_hydrol"/>
    <property type="match status" value="1"/>
</dbReference>
<keyword evidence="1" id="KW-0812">Transmembrane</keyword>
<dbReference type="EMBL" id="CP000384">
    <property type="protein sequence ID" value="ABG08981.1"/>
    <property type="molecule type" value="Genomic_DNA"/>
</dbReference>
<dbReference type="PANTHER" id="PTHR39456">
    <property type="entry name" value="METAL-DEPENDENT HYDROLASE"/>
    <property type="match status" value="1"/>
</dbReference>
<dbReference type="KEGG" id="mmc:Mmcs_2874"/>
<keyword evidence="1" id="KW-0472">Membrane</keyword>
<dbReference type="InterPro" id="IPR016516">
    <property type="entry name" value="UCP07580"/>
</dbReference>
<evidence type="ECO:0000256" key="1">
    <source>
        <dbReference type="SAM" id="Phobius"/>
    </source>
</evidence>
<accession>A0A5Q5BL36</accession>
<keyword evidence="1" id="KW-1133">Transmembrane helix</keyword>
<protein>
    <recommendedName>
        <fullName evidence="3">Metal-dependent hydrolase</fullName>
    </recommendedName>
</protein>